<proteinExistence type="predicted"/>
<accession>A0A2X0MJK9</accession>
<keyword evidence="3" id="KW-1185">Reference proteome</keyword>
<feature type="compositionally biased region" description="Acidic residues" evidence="1">
    <location>
        <begin position="71"/>
        <end position="99"/>
    </location>
</feature>
<feature type="compositionally biased region" description="Basic and acidic residues" evidence="1">
    <location>
        <begin position="1"/>
        <end position="14"/>
    </location>
</feature>
<reference evidence="3" key="1">
    <citation type="submission" date="2016-10" db="EMBL/GenBank/DDBJ databases">
        <authorList>
            <person name="Jeantristanb JTB J.-T."/>
            <person name="Ricardo R."/>
        </authorList>
    </citation>
    <scope>NUCLEOTIDE SEQUENCE [LARGE SCALE GENOMIC DNA]</scope>
</reference>
<gene>
    <name evidence="2" type="ORF">BZ3500_MVSOF-1268-A1-R1_CHR1-3G01722</name>
</gene>
<name>A0A2X0MJK9_9BASI</name>
<dbReference type="EMBL" id="FMWP01000014">
    <property type="protein sequence ID" value="SCZ90012.1"/>
    <property type="molecule type" value="Genomic_DNA"/>
</dbReference>
<feature type="region of interest" description="Disordered" evidence="1">
    <location>
        <begin position="44"/>
        <end position="103"/>
    </location>
</feature>
<evidence type="ECO:0000313" key="2">
    <source>
        <dbReference type="EMBL" id="SCZ90012.1"/>
    </source>
</evidence>
<evidence type="ECO:0000313" key="3">
    <source>
        <dbReference type="Proteomes" id="UP000249723"/>
    </source>
</evidence>
<protein>
    <submittedName>
        <fullName evidence="2">BZ3500_MvSof-1268-A1-R1_Chr1-3g01722 protein</fullName>
    </submittedName>
</protein>
<feature type="compositionally biased region" description="Basic and acidic residues" evidence="1">
    <location>
        <begin position="54"/>
        <end position="70"/>
    </location>
</feature>
<feature type="region of interest" description="Disordered" evidence="1">
    <location>
        <begin position="1"/>
        <end position="32"/>
    </location>
</feature>
<dbReference type="AlphaFoldDB" id="A0A2X0MJK9"/>
<sequence>MGLFTRHEDDHDHGLPTNLHASTGQQALATAAAADDDSAGLVSGATSHRVRAGSKRDLTSPAKVDVRGGDNEDEDDEDDEDEDEDDEDDEDEDEPDVEDLLWGAQVSSRVRCSCIGDGS</sequence>
<dbReference type="Proteomes" id="UP000249723">
    <property type="component" value="Unassembled WGS sequence"/>
</dbReference>
<evidence type="ECO:0000256" key="1">
    <source>
        <dbReference type="SAM" id="MobiDB-lite"/>
    </source>
</evidence>
<feature type="compositionally biased region" description="Low complexity" evidence="1">
    <location>
        <begin position="21"/>
        <end position="32"/>
    </location>
</feature>
<organism evidence="2 3">
    <name type="scientific">Microbotryum saponariae</name>
    <dbReference type="NCBI Taxonomy" id="289078"/>
    <lineage>
        <taxon>Eukaryota</taxon>
        <taxon>Fungi</taxon>
        <taxon>Dikarya</taxon>
        <taxon>Basidiomycota</taxon>
        <taxon>Pucciniomycotina</taxon>
        <taxon>Microbotryomycetes</taxon>
        <taxon>Microbotryales</taxon>
        <taxon>Microbotryaceae</taxon>
        <taxon>Microbotryum</taxon>
    </lineage>
</organism>